<evidence type="ECO:0000313" key="1">
    <source>
        <dbReference type="EMBL" id="CAG9323207.1"/>
    </source>
</evidence>
<name>A0AAU9JDQ6_9CILI</name>
<comment type="caution">
    <text evidence="1">The sequence shown here is derived from an EMBL/GenBank/DDBJ whole genome shotgun (WGS) entry which is preliminary data.</text>
</comment>
<dbReference type="AlphaFoldDB" id="A0AAU9JDQ6"/>
<accession>A0AAU9JDQ6</accession>
<proteinExistence type="predicted"/>
<evidence type="ECO:0000313" key="2">
    <source>
        <dbReference type="Proteomes" id="UP001162131"/>
    </source>
</evidence>
<dbReference type="EMBL" id="CAJZBQ010000033">
    <property type="protein sequence ID" value="CAG9323207.1"/>
    <property type="molecule type" value="Genomic_DNA"/>
</dbReference>
<keyword evidence="2" id="KW-1185">Reference proteome</keyword>
<protein>
    <submittedName>
        <fullName evidence="1">Uncharacterized protein</fullName>
    </submittedName>
</protein>
<gene>
    <name evidence="1" type="ORF">BSTOLATCC_MIC33108</name>
</gene>
<reference evidence="1" key="1">
    <citation type="submission" date="2021-09" db="EMBL/GenBank/DDBJ databases">
        <authorList>
            <consortium name="AG Swart"/>
            <person name="Singh M."/>
            <person name="Singh A."/>
            <person name="Seah K."/>
            <person name="Emmerich C."/>
        </authorList>
    </citation>
    <scope>NUCLEOTIDE SEQUENCE</scope>
    <source>
        <strain evidence="1">ATCC30299</strain>
    </source>
</reference>
<organism evidence="1 2">
    <name type="scientific">Blepharisma stoltei</name>
    <dbReference type="NCBI Taxonomy" id="1481888"/>
    <lineage>
        <taxon>Eukaryota</taxon>
        <taxon>Sar</taxon>
        <taxon>Alveolata</taxon>
        <taxon>Ciliophora</taxon>
        <taxon>Postciliodesmatophora</taxon>
        <taxon>Heterotrichea</taxon>
        <taxon>Heterotrichida</taxon>
        <taxon>Blepharismidae</taxon>
        <taxon>Blepharisma</taxon>
    </lineage>
</organism>
<sequence length="111" mass="12887">MCTNKIVYYDTIIDSYNEILLLGLKRISPKAFFVINEIVYLIDFSQYIYQSADHLATWSNIGESVILASNAPIISTILIYNQKVYFANYYAIYSFSLMKTKIKKIINLTDF</sequence>
<dbReference type="Proteomes" id="UP001162131">
    <property type="component" value="Unassembled WGS sequence"/>
</dbReference>